<keyword evidence="2 12" id="KW-0963">Cytoplasm</keyword>
<dbReference type="CDD" id="cd03221">
    <property type="entry name" value="ABCF_EF-3"/>
    <property type="match status" value="2"/>
</dbReference>
<comment type="catalytic activity">
    <reaction evidence="12">
        <text>ATP + H2O = ADP + phosphate + H(+)</text>
        <dbReference type="Rhea" id="RHEA:13065"/>
        <dbReference type="ChEBI" id="CHEBI:15377"/>
        <dbReference type="ChEBI" id="CHEBI:15378"/>
        <dbReference type="ChEBI" id="CHEBI:30616"/>
        <dbReference type="ChEBI" id="CHEBI:43474"/>
        <dbReference type="ChEBI" id="CHEBI:456216"/>
    </reaction>
</comment>
<dbReference type="InterPro" id="IPR003593">
    <property type="entry name" value="AAA+_ATPase"/>
</dbReference>
<feature type="region of interest" description="PtIM" evidence="12">
    <location>
        <begin position="249"/>
        <end position="329"/>
    </location>
</feature>
<feature type="domain" description="ABC transporter" evidence="13">
    <location>
        <begin position="331"/>
        <end position="548"/>
    </location>
</feature>
<comment type="caution">
    <text evidence="12">Lacks conserved residue(s) required for the propagation of feature annotation.</text>
</comment>
<keyword evidence="7 12" id="KW-0378">Hydrolase</keyword>
<comment type="subunit">
    <text evidence="12">Monomer. Probably contacts ribosomal proteins L1, L5, L33 and S7, the 16S and 23S rRNA and the P-site containing tRNA(fMet).</text>
</comment>
<dbReference type="EC" id="3.6.1.-" evidence="12"/>
<proteinExistence type="inferred from homology"/>
<keyword evidence="8 12" id="KW-0067">ATP-binding</keyword>
<dbReference type="Proteomes" id="UP000199564">
    <property type="component" value="Unassembled WGS sequence"/>
</dbReference>
<dbReference type="InterPro" id="IPR017871">
    <property type="entry name" value="ABC_transporter-like_CS"/>
</dbReference>
<evidence type="ECO:0000256" key="9">
    <source>
        <dbReference type="ARBA" id="ARBA00022845"/>
    </source>
</evidence>
<dbReference type="GO" id="GO:0019843">
    <property type="term" value="F:rRNA binding"/>
    <property type="evidence" value="ECO:0007669"/>
    <property type="project" value="UniProtKB-UniRule"/>
</dbReference>
<keyword evidence="10 12" id="KW-0694">RNA-binding</keyword>
<comment type="similarity">
    <text evidence="1 12">Belongs to the ABC transporter superfamily. ABCF family. Translational throttle EttA subfamily.</text>
</comment>
<keyword evidence="3 12" id="KW-0820">tRNA-binding</keyword>
<dbReference type="InterPro" id="IPR022374">
    <property type="entry name" value="EttA"/>
</dbReference>
<evidence type="ECO:0000259" key="13">
    <source>
        <dbReference type="PROSITE" id="PS50893"/>
    </source>
</evidence>
<dbReference type="GO" id="GO:0043022">
    <property type="term" value="F:ribosome binding"/>
    <property type="evidence" value="ECO:0007669"/>
    <property type="project" value="UniProtKB-UniRule"/>
</dbReference>
<keyword evidence="15" id="KW-1185">Reference proteome</keyword>
<dbReference type="PANTHER" id="PTHR43858">
    <property type="entry name" value="ENERGY-DEPENDENT TRANSLATIONAL THROTTLE PROTEIN ETTA"/>
    <property type="match status" value="1"/>
</dbReference>
<feature type="domain" description="ABC transporter" evidence="13">
    <location>
        <begin position="8"/>
        <end position="266"/>
    </location>
</feature>
<comment type="function">
    <text evidence="12">A translation factor that gates the progression of the 70S ribosomal initiation complex (IC, containing tRNA(fMet) in the P-site) into the translation elongation cycle by using a mechanism sensitive to the ATP/ADP ratio. Binds to the 70S ribosome E-site where it modulates the state of the translating ribosome during subunit translocation. ATP hydrolysis probably frees it from the ribosome, which can enter the elongation phase.</text>
</comment>
<evidence type="ECO:0000256" key="7">
    <source>
        <dbReference type="ARBA" id="ARBA00022801"/>
    </source>
</evidence>
<keyword evidence="9 12" id="KW-0810">Translation regulation</keyword>
<gene>
    <name evidence="12" type="primary">ettA</name>
    <name evidence="14" type="ORF">SAMN04488519_108123</name>
</gene>
<dbReference type="STRING" id="226506.SAMN04488519_108123"/>
<dbReference type="InterPro" id="IPR027417">
    <property type="entry name" value="P-loop_NTPase"/>
</dbReference>
<evidence type="ECO:0000256" key="11">
    <source>
        <dbReference type="ARBA" id="ARBA00022917"/>
    </source>
</evidence>
<dbReference type="AlphaFoldDB" id="A0A1I5I720"/>
<evidence type="ECO:0000256" key="1">
    <source>
        <dbReference type="ARBA" id="ARBA00005868"/>
    </source>
</evidence>
<dbReference type="HAMAP" id="MF_00847">
    <property type="entry name" value="EttA"/>
    <property type="match status" value="1"/>
</dbReference>
<accession>A0A1I5I720</accession>
<comment type="domain">
    <text evidence="12">The arm domain is inserted in the first ABC transporter domain. Probably contacts ribosomal protein L1.</text>
</comment>
<dbReference type="PROSITE" id="PS50893">
    <property type="entry name" value="ABC_TRANSPORTER_2"/>
    <property type="match status" value="2"/>
</dbReference>
<comment type="domain">
    <text evidence="12">The P-site tRNA interaction motif (PtIM domain) probably interacts with the P-site tRNA(fMet) as well as the 23S rRNA.</text>
</comment>
<dbReference type="SUPFAM" id="SSF52540">
    <property type="entry name" value="P-loop containing nucleoside triphosphate hydrolases"/>
    <property type="match status" value="2"/>
</dbReference>
<evidence type="ECO:0000256" key="2">
    <source>
        <dbReference type="ARBA" id="ARBA00022490"/>
    </source>
</evidence>
<dbReference type="GO" id="GO:0016887">
    <property type="term" value="F:ATP hydrolysis activity"/>
    <property type="evidence" value="ECO:0007669"/>
    <property type="project" value="UniProtKB-UniRule"/>
</dbReference>
<evidence type="ECO:0000256" key="3">
    <source>
        <dbReference type="ARBA" id="ARBA00022555"/>
    </source>
</evidence>
<evidence type="ECO:0000256" key="8">
    <source>
        <dbReference type="ARBA" id="ARBA00022840"/>
    </source>
</evidence>
<dbReference type="FunFam" id="3.40.50.300:FF:000183">
    <property type="entry name" value="ABC transporter ATP-binding protein yjjK"/>
    <property type="match status" value="1"/>
</dbReference>
<sequence>MSAEKIIFSMAGVSKVYPPQKKVLKDIYLSFFYGAKIGVLGLNGSGKSSLLRIIAGIDKDYIGEVVFSPGYTVGMLEQEPKLDPNKTVKEIVEEAVADTVNLLKEFEEINEKFMDPALMEDPDAMDKLITRQGEVQEKLDAANAWELDVILDKAMDALRLPPSDANVANLSGGEKRRVALCRLLLQEPDVLLLDEPTNHLDAESVHWLEQHLKNYKGTVIAVTHDRYFLDNVAGWILELDRGEGIPWKGNYSSWLDQKQQRLKQEEKTESKRQKTLERELEWIRMSPKARQSKGKARLNAYDKLVGEEVKEKEAKLELFIPPGPRLGAKVIEANNVSKAYGDKLLFENLSFALPQGGIVGIIGPNGAGKSTLFKLITGQEKPDAGNFEVGETVKLAYVDQEHDSLDANKTVYQTISEGNELMKLGNKEVNSRAYVSKFNFAGSDQEKKVGVLSGGERNRVHLALTLKEGGNLLLLDEPTNDLDVNTLRALEEALENFGGCAVIISHDRWFLDRICTHILAFEGDSQVYWFEGNFSDYEENKKKRLGDVIPKRIRYKNLK</sequence>
<organism evidence="14 15">
    <name type="scientific">Algoriphagus ornithinivorans</name>
    <dbReference type="NCBI Taxonomy" id="226506"/>
    <lineage>
        <taxon>Bacteria</taxon>
        <taxon>Pseudomonadati</taxon>
        <taxon>Bacteroidota</taxon>
        <taxon>Cytophagia</taxon>
        <taxon>Cytophagales</taxon>
        <taxon>Cyclobacteriaceae</taxon>
        <taxon>Algoriphagus</taxon>
    </lineage>
</organism>
<dbReference type="NCBIfam" id="TIGR03719">
    <property type="entry name" value="ABC_ABC_ChvD"/>
    <property type="match status" value="1"/>
</dbReference>
<evidence type="ECO:0000256" key="10">
    <source>
        <dbReference type="ARBA" id="ARBA00022884"/>
    </source>
</evidence>
<dbReference type="SMART" id="SM00382">
    <property type="entry name" value="AAA"/>
    <property type="match status" value="2"/>
</dbReference>
<keyword evidence="4 12" id="KW-0699">rRNA-binding</keyword>
<dbReference type="GO" id="GO:0045900">
    <property type="term" value="P:negative regulation of translational elongation"/>
    <property type="evidence" value="ECO:0007669"/>
    <property type="project" value="UniProtKB-UniRule"/>
</dbReference>
<dbReference type="GO" id="GO:0006412">
    <property type="term" value="P:translation"/>
    <property type="evidence" value="ECO:0007669"/>
    <property type="project" value="UniProtKB-KW"/>
</dbReference>
<keyword evidence="11 12" id="KW-0648">Protein biosynthesis</keyword>
<dbReference type="EMBL" id="FOVW01000008">
    <property type="protein sequence ID" value="SFO56373.1"/>
    <property type="molecule type" value="Genomic_DNA"/>
</dbReference>
<dbReference type="GO" id="GO:0005737">
    <property type="term" value="C:cytoplasm"/>
    <property type="evidence" value="ECO:0007669"/>
    <property type="project" value="UniProtKB-SubCell"/>
</dbReference>
<dbReference type="GO" id="GO:0000049">
    <property type="term" value="F:tRNA binding"/>
    <property type="evidence" value="ECO:0007669"/>
    <property type="project" value="UniProtKB-UniRule"/>
</dbReference>
<evidence type="ECO:0000313" key="14">
    <source>
        <dbReference type="EMBL" id="SFO56373.1"/>
    </source>
</evidence>
<dbReference type="InterPro" id="IPR003439">
    <property type="entry name" value="ABC_transporter-like_ATP-bd"/>
</dbReference>
<evidence type="ECO:0000256" key="5">
    <source>
        <dbReference type="ARBA" id="ARBA00022737"/>
    </source>
</evidence>
<dbReference type="FunFam" id="3.40.50.300:FF:000011">
    <property type="entry name" value="Putative ABC transporter ATP-binding component"/>
    <property type="match status" value="1"/>
</dbReference>
<dbReference type="RefSeq" id="WP_091654877.1">
    <property type="nucleotide sequence ID" value="NZ_FOVW01000008.1"/>
</dbReference>
<evidence type="ECO:0000256" key="4">
    <source>
        <dbReference type="ARBA" id="ARBA00022730"/>
    </source>
</evidence>
<evidence type="ECO:0000256" key="12">
    <source>
        <dbReference type="HAMAP-Rule" id="MF_00847"/>
    </source>
</evidence>
<keyword evidence="6 12" id="KW-0547">Nucleotide-binding</keyword>
<dbReference type="Pfam" id="PF00005">
    <property type="entry name" value="ABC_tran"/>
    <property type="match status" value="2"/>
</dbReference>
<dbReference type="Pfam" id="PF12848">
    <property type="entry name" value="ABC_tran_Xtn"/>
    <property type="match status" value="1"/>
</dbReference>
<evidence type="ECO:0000313" key="15">
    <source>
        <dbReference type="Proteomes" id="UP000199564"/>
    </source>
</evidence>
<dbReference type="PANTHER" id="PTHR43858:SF1">
    <property type="entry name" value="ABC TRANSPORTER-RELATED PROTEIN"/>
    <property type="match status" value="1"/>
</dbReference>
<protein>
    <recommendedName>
        <fullName evidence="12">Energy-dependent translational throttle protein EttA</fullName>
        <ecNumber evidence="12">3.6.1.-</ecNumber>
    </recommendedName>
    <alternativeName>
        <fullName evidence="12">Translational regulatory factor EttA</fullName>
    </alternativeName>
</protein>
<name>A0A1I5I720_9BACT</name>
<evidence type="ECO:0000256" key="6">
    <source>
        <dbReference type="ARBA" id="ARBA00022741"/>
    </source>
</evidence>
<dbReference type="Gene3D" id="3.40.50.300">
    <property type="entry name" value="P-loop containing nucleotide triphosphate hydrolases"/>
    <property type="match status" value="2"/>
</dbReference>
<keyword evidence="5 12" id="KW-0677">Repeat</keyword>
<dbReference type="InterPro" id="IPR032781">
    <property type="entry name" value="ABC_tran_Xtn"/>
</dbReference>
<dbReference type="GO" id="GO:0005524">
    <property type="term" value="F:ATP binding"/>
    <property type="evidence" value="ECO:0007669"/>
    <property type="project" value="UniProtKB-UniRule"/>
</dbReference>
<dbReference type="PROSITE" id="PS00211">
    <property type="entry name" value="ABC_TRANSPORTER_1"/>
    <property type="match status" value="1"/>
</dbReference>
<dbReference type="NCBIfam" id="NF008775">
    <property type="entry name" value="PRK11819.1"/>
    <property type="match status" value="1"/>
</dbReference>
<comment type="subcellular location">
    <subcellularLocation>
        <location evidence="12">Cytoplasm</location>
    </subcellularLocation>
    <text evidence="12">Associates with ribosomes and polysomes.</text>
</comment>
<reference evidence="15" key="1">
    <citation type="submission" date="2016-10" db="EMBL/GenBank/DDBJ databases">
        <authorList>
            <person name="Varghese N."/>
            <person name="Submissions S."/>
        </authorList>
    </citation>
    <scope>NUCLEOTIDE SEQUENCE [LARGE SCALE GENOMIC DNA]</scope>
    <source>
        <strain evidence="15">DSM 15282</strain>
    </source>
</reference>
<feature type="binding site" evidence="12">
    <location>
        <begin position="363"/>
        <end position="370"/>
    </location>
    <ligand>
        <name>ATP</name>
        <dbReference type="ChEBI" id="CHEBI:30616"/>
        <label>2</label>
    </ligand>
</feature>